<feature type="transmembrane region" description="Helical" evidence="7">
    <location>
        <begin position="30"/>
        <end position="54"/>
    </location>
</feature>
<evidence type="ECO:0000256" key="4">
    <source>
        <dbReference type="ARBA" id="ARBA00022692"/>
    </source>
</evidence>
<evidence type="ECO:0008006" key="10">
    <source>
        <dbReference type="Google" id="ProtNLM"/>
    </source>
</evidence>
<dbReference type="STRING" id="1280953.HOC_00170"/>
<name>A0A059GCM8_9PROT</name>
<organism evidence="8 9">
    <name type="scientific">Hyphomonas oceanitis SCH89</name>
    <dbReference type="NCBI Taxonomy" id="1280953"/>
    <lineage>
        <taxon>Bacteria</taxon>
        <taxon>Pseudomonadati</taxon>
        <taxon>Pseudomonadota</taxon>
        <taxon>Alphaproteobacteria</taxon>
        <taxon>Hyphomonadales</taxon>
        <taxon>Hyphomonadaceae</taxon>
        <taxon>Hyphomonas</taxon>
    </lineage>
</organism>
<dbReference type="PANTHER" id="PTHR33884:SF7">
    <property type="entry name" value="BSL8023 PROTEIN"/>
    <property type="match status" value="1"/>
</dbReference>
<keyword evidence="3" id="KW-1003">Cell membrane</keyword>
<dbReference type="PATRIC" id="fig|1280953.3.peg.32"/>
<keyword evidence="6 7" id="KW-0472">Membrane</keyword>
<comment type="caution">
    <text evidence="8">The sequence shown here is derived from an EMBL/GenBank/DDBJ whole genome shotgun (WGS) entry which is preliminary data.</text>
</comment>
<evidence type="ECO:0000256" key="7">
    <source>
        <dbReference type="SAM" id="Phobius"/>
    </source>
</evidence>
<evidence type="ECO:0000256" key="6">
    <source>
        <dbReference type="ARBA" id="ARBA00023136"/>
    </source>
</evidence>
<dbReference type="InterPro" id="IPR007341">
    <property type="entry name" value="Transgly_assoc"/>
</dbReference>
<keyword evidence="9" id="KW-1185">Reference proteome</keyword>
<comment type="similarity">
    <text evidence="2">Belongs to the UPF0410 family.</text>
</comment>
<dbReference type="PANTHER" id="PTHR33884">
    <property type="entry name" value="UPF0410 PROTEIN YMGE"/>
    <property type="match status" value="1"/>
</dbReference>
<evidence type="ECO:0000256" key="5">
    <source>
        <dbReference type="ARBA" id="ARBA00022989"/>
    </source>
</evidence>
<gene>
    <name evidence="8" type="ORF">HOC_00170</name>
</gene>
<dbReference type="eggNOG" id="COG2261">
    <property type="taxonomic scope" value="Bacteria"/>
</dbReference>
<comment type="subcellular location">
    <subcellularLocation>
        <location evidence="1">Cell membrane</location>
        <topology evidence="1">Multi-pass membrane protein</topology>
    </subcellularLocation>
</comment>
<feature type="transmembrane region" description="Helical" evidence="7">
    <location>
        <begin position="60"/>
        <end position="79"/>
    </location>
</feature>
<protein>
    <recommendedName>
        <fullName evidence="10">Transglycosylase-associated protein</fullName>
    </recommendedName>
</protein>
<dbReference type="Pfam" id="PF04226">
    <property type="entry name" value="Transgly_assoc"/>
    <property type="match status" value="1"/>
</dbReference>
<dbReference type="Proteomes" id="UP000024942">
    <property type="component" value="Unassembled WGS sequence"/>
</dbReference>
<sequence length="85" mass="9033">MGFIMTLFIGLIAGVIAKFLHPGRNEPKGFLLTMLLGVVGAFVFTFLGQTLGFYGEGDGAGLIGATLGAVIVLVVWNFFSRRTHA</sequence>
<evidence type="ECO:0000313" key="9">
    <source>
        <dbReference type="Proteomes" id="UP000024942"/>
    </source>
</evidence>
<reference evidence="8 9" key="1">
    <citation type="journal article" date="2014" name="Antonie Van Leeuwenhoek">
        <title>Hyphomonas beringensis sp. nov. and Hyphomonas chukchiensis sp. nov., isolated from surface seawater of the Bering Sea and Chukchi Sea.</title>
        <authorList>
            <person name="Li C."/>
            <person name="Lai Q."/>
            <person name="Li G."/>
            <person name="Dong C."/>
            <person name="Wang J."/>
            <person name="Liao Y."/>
            <person name="Shao Z."/>
        </authorList>
    </citation>
    <scope>NUCLEOTIDE SEQUENCE [LARGE SCALE GENOMIC DNA]</scope>
    <source>
        <strain evidence="8 9">SCH89</strain>
    </source>
</reference>
<feature type="transmembrane region" description="Helical" evidence="7">
    <location>
        <begin position="6"/>
        <end position="23"/>
    </location>
</feature>
<proteinExistence type="inferred from homology"/>
<evidence type="ECO:0000256" key="1">
    <source>
        <dbReference type="ARBA" id="ARBA00004651"/>
    </source>
</evidence>
<accession>A0A059GCM8</accession>
<evidence type="ECO:0000256" key="3">
    <source>
        <dbReference type="ARBA" id="ARBA00022475"/>
    </source>
</evidence>
<dbReference type="EMBL" id="ARYL01000001">
    <property type="protein sequence ID" value="KDA04253.1"/>
    <property type="molecule type" value="Genomic_DNA"/>
</dbReference>
<keyword evidence="5 7" id="KW-1133">Transmembrane helix</keyword>
<dbReference type="GO" id="GO:0005886">
    <property type="term" value="C:plasma membrane"/>
    <property type="evidence" value="ECO:0007669"/>
    <property type="project" value="UniProtKB-SubCell"/>
</dbReference>
<evidence type="ECO:0000256" key="2">
    <source>
        <dbReference type="ARBA" id="ARBA00011006"/>
    </source>
</evidence>
<keyword evidence="4 7" id="KW-0812">Transmembrane</keyword>
<evidence type="ECO:0000313" key="8">
    <source>
        <dbReference type="EMBL" id="KDA04253.1"/>
    </source>
</evidence>
<dbReference type="RefSeq" id="WP_035534568.1">
    <property type="nucleotide sequence ID" value="NZ_ARYL01000001.1"/>
</dbReference>
<dbReference type="AlphaFoldDB" id="A0A059GCM8"/>
<dbReference type="OrthoDB" id="9811343at2"/>